<evidence type="ECO:0000313" key="3">
    <source>
        <dbReference type="Proteomes" id="UP000054099"/>
    </source>
</evidence>
<feature type="transmembrane region" description="Helical" evidence="1">
    <location>
        <begin position="464"/>
        <end position="491"/>
    </location>
</feature>
<dbReference type="AlphaFoldDB" id="A0A0V8JEY0"/>
<dbReference type="GO" id="GO:0005886">
    <property type="term" value="C:plasma membrane"/>
    <property type="evidence" value="ECO:0007669"/>
    <property type="project" value="TreeGrafter"/>
</dbReference>
<feature type="transmembrane region" description="Helical" evidence="1">
    <location>
        <begin position="12"/>
        <end position="31"/>
    </location>
</feature>
<sequence length="1032" mass="112503">MKSILNAVMNRAILMITLIVLIMVWGAVGAWKIQRDYLPEISNATLTVSAQAQNFSADQVKTSITKPIEQAVRVVDGLQDIETSSYQGGSFLRLNFPMSYDMKQAETDVRAAIDDLQLPSGLKKPVVTRLSTHSFPIMSINLTSSSANVTENGLRTLIQEEIGNELKTVPGVKDIKVTGGGNAGYSLQLNPEKLKKEGLSIDDVQSALEKKHSTMLQGNVANQISSFPIQVTGWILSKNDLMQLPIKRQDGHTIPLFRVADISNAVVNLQTISRTNGSPSVQLDVLKTSESTITEVGERVKSKLSAIPEIKNHEVKSVILFDQSQEVNTSLQGLVKEGLLGCLFSMICVFLFFRQVRSTLLIVLSLPVCLLATTGILYTMGISLNLLTVSGLIVAMGRVVDDSIVILDNMNRKIQEAGGRIRKQLVVGAVAEMLPAIVSSTATTIAVYIPIALIGGLIRSAFSGFAWSVVIALVISLAVAMFIVPALYYVVWKTSPGKSQDPLETHARMLFHWGFQYEKRIVAIILVLFVLSGVGAAFLPVNFLPMAHKPGQIGVRLELPQTTSLENMEAEVEKLEGELKANKKVSGFSSLLGSSFTPESDDVFDAGGGWIQKPNVANLLVSLKQGTDVNSFMKVLQKQLDARSGKAIYTVTNQRIAGDDSQLKINLTGAAPETLEAMAQSIGQHLSHIPGLAVENMADQEGTVKGYRINLDQKAIERNGIKESDVLQRIQYYTSEGAIGQFNINDTSFPVVFKNTQSLNQNEEASDALARLSNETFTANKGQQVKLRELATVEADKDGTEIQEKAGKPYAEVTANITSSDLGGVSRQVKDEMEKLDLPENIQYSFSGIPEQVNEMMYEMAIALAFSFLLVLMIVSLVFKGWKGPLSVLICVPLAFIGSVIAMVIFRLEWDLAALVGLLMLTGIVVTNGIVIVDKIERNIARGAYLEEAVRFAAITRARPIITTALTTVLTVLPLALSSRQDAVVSQTLGIVVIGGLVTSTFCSLIIIPIFYKWMNRKALPDRTEHEQKKYA</sequence>
<feature type="transmembrane region" description="Helical" evidence="1">
    <location>
        <begin position="886"/>
        <end position="906"/>
    </location>
</feature>
<dbReference type="PRINTS" id="PR00702">
    <property type="entry name" value="ACRIFLAVINRP"/>
</dbReference>
<evidence type="ECO:0000313" key="2">
    <source>
        <dbReference type="EMBL" id="KSU85453.1"/>
    </source>
</evidence>
<keyword evidence="1" id="KW-0472">Membrane</keyword>
<protein>
    <submittedName>
        <fullName evidence="2">Acriflavine resistance protein B</fullName>
    </submittedName>
</protein>
<organism evidence="2 3">
    <name type="scientific">Fictibacillus enclensis</name>
    <dbReference type="NCBI Taxonomy" id="1017270"/>
    <lineage>
        <taxon>Bacteria</taxon>
        <taxon>Bacillati</taxon>
        <taxon>Bacillota</taxon>
        <taxon>Bacilli</taxon>
        <taxon>Bacillales</taxon>
        <taxon>Fictibacillaceae</taxon>
        <taxon>Fictibacillus</taxon>
    </lineage>
</organism>
<keyword evidence="1" id="KW-0812">Transmembrane</keyword>
<feature type="transmembrane region" description="Helical" evidence="1">
    <location>
        <begin position="334"/>
        <end position="353"/>
    </location>
</feature>
<dbReference type="OrthoDB" id="9757876at2"/>
<dbReference type="SUPFAM" id="SSF82866">
    <property type="entry name" value="Multidrug efflux transporter AcrB transmembrane domain"/>
    <property type="match status" value="2"/>
</dbReference>
<name>A0A0V8JEY0_9BACL</name>
<feature type="transmembrane region" description="Helical" evidence="1">
    <location>
        <begin position="989"/>
        <end position="1012"/>
    </location>
</feature>
<feature type="transmembrane region" description="Helical" evidence="1">
    <location>
        <begin position="912"/>
        <end position="933"/>
    </location>
</feature>
<reference evidence="2 3" key="1">
    <citation type="journal article" date="2014" name="Antonie Van Leeuwenhoek">
        <title>Fictibacillus enclensis sp. nov., isolated from marine sediment.</title>
        <authorList>
            <person name="Dastager S.G."/>
            <person name="Mawlankar R."/>
            <person name="Srinivasan K."/>
            <person name="Tang S.K."/>
            <person name="Lee J.C."/>
            <person name="Ramana V.V."/>
            <person name="Shouche Y.S."/>
        </authorList>
    </citation>
    <scope>NUCLEOTIDE SEQUENCE [LARGE SCALE GENOMIC DNA]</scope>
    <source>
        <strain evidence="2 3">NIO-1003</strain>
    </source>
</reference>
<feature type="transmembrane region" description="Helical" evidence="1">
    <location>
        <begin position="360"/>
        <end position="380"/>
    </location>
</feature>
<dbReference type="Proteomes" id="UP000054099">
    <property type="component" value="Unassembled WGS sequence"/>
</dbReference>
<evidence type="ECO:0000256" key="1">
    <source>
        <dbReference type="SAM" id="Phobius"/>
    </source>
</evidence>
<dbReference type="InterPro" id="IPR001036">
    <property type="entry name" value="Acrflvin-R"/>
</dbReference>
<feature type="transmembrane region" description="Helical" evidence="1">
    <location>
        <begin position="521"/>
        <end position="541"/>
    </location>
</feature>
<dbReference type="RefSeq" id="WP_061970341.1">
    <property type="nucleotide sequence ID" value="NZ_FMAV01000001.1"/>
</dbReference>
<dbReference type="SUPFAM" id="SSF82693">
    <property type="entry name" value="Multidrug efflux transporter AcrB pore domain, PN1, PN2, PC1 and PC2 subdomains"/>
    <property type="match status" value="2"/>
</dbReference>
<dbReference type="Gene3D" id="3.30.70.1320">
    <property type="entry name" value="Multidrug efflux transporter AcrB pore domain like"/>
    <property type="match status" value="1"/>
</dbReference>
<feature type="transmembrane region" description="Helical" evidence="1">
    <location>
        <begin position="961"/>
        <end position="977"/>
    </location>
</feature>
<dbReference type="PANTHER" id="PTHR32063">
    <property type="match status" value="1"/>
</dbReference>
<comment type="caution">
    <text evidence="2">The sequence shown here is derived from an EMBL/GenBank/DDBJ whole genome shotgun (WGS) entry which is preliminary data.</text>
</comment>
<gene>
    <name evidence="2" type="ORF">AS030_08120</name>
</gene>
<feature type="transmembrane region" description="Helical" evidence="1">
    <location>
        <begin position="425"/>
        <end position="458"/>
    </location>
</feature>
<dbReference type="EMBL" id="LNQN01000001">
    <property type="protein sequence ID" value="KSU85453.1"/>
    <property type="molecule type" value="Genomic_DNA"/>
</dbReference>
<keyword evidence="3" id="KW-1185">Reference proteome</keyword>
<dbReference type="SUPFAM" id="SSF82714">
    <property type="entry name" value="Multidrug efflux transporter AcrB TolC docking domain, DN and DC subdomains"/>
    <property type="match status" value="2"/>
</dbReference>
<feature type="transmembrane region" description="Helical" evidence="1">
    <location>
        <begin position="386"/>
        <end position="405"/>
    </location>
</feature>
<keyword evidence="1" id="KW-1133">Transmembrane helix</keyword>
<dbReference type="InterPro" id="IPR027463">
    <property type="entry name" value="AcrB_DN_DC_subdom"/>
</dbReference>
<dbReference type="Pfam" id="PF00873">
    <property type="entry name" value="ACR_tran"/>
    <property type="match status" value="1"/>
</dbReference>
<dbReference type="Gene3D" id="3.30.70.1440">
    <property type="entry name" value="Multidrug efflux transporter AcrB pore domain"/>
    <property type="match status" value="1"/>
</dbReference>
<proteinExistence type="predicted"/>
<feature type="transmembrane region" description="Helical" evidence="1">
    <location>
        <begin position="856"/>
        <end position="879"/>
    </location>
</feature>
<dbReference type="Gene3D" id="3.30.2090.10">
    <property type="entry name" value="Multidrug efflux transporter AcrB TolC docking domain, DN and DC subdomains"/>
    <property type="match status" value="2"/>
</dbReference>
<dbReference type="GO" id="GO:0042910">
    <property type="term" value="F:xenobiotic transmembrane transporter activity"/>
    <property type="evidence" value="ECO:0007669"/>
    <property type="project" value="TreeGrafter"/>
</dbReference>
<dbReference type="Gene3D" id="3.30.70.1430">
    <property type="entry name" value="Multidrug efflux transporter AcrB pore domain"/>
    <property type="match status" value="2"/>
</dbReference>
<dbReference type="Gene3D" id="1.20.1640.10">
    <property type="entry name" value="Multidrug efflux transporter AcrB transmembrane domain"/>
    <property type="match status" value="2"/>
</dbReference>
<accession>A0A0V8JEY0</accession>
<dbReference type="PANTHER" id="PTHR32063:SF0">
    <property type="entry name" value="SWARMING MOTILITY PROTEIN SWRC"/>
    <property type="match status" value="1"/>
</dbReference>